<dbReference type="InterPro" id="IPR050613">
    <property type="entry name" value="Sec_Metabolite_Reg"/>
</dbReference>
<comment type="subcellular location">
    <subcellularLocation>
        <location evidence="1">Nucleus</location>
    </subcellularLocation>
</comment>
<dbReference type="Pfam" id="PF04082">
    <property type="entry name" value="Fungal_trans"/>
    <property type="match status" value="1"/>
</dbReference>
<keyword evidence="5" id="KW-1185">Reference proteome</keyword>
<sequence length="608" mass="68715">MSENEPPKEDEALIQSTASILEFLAWGKRKSLGNEALLSPEVTVSREPKESEYTRDVPDGLEESGNTLNILQLLLPSPKQVWQLVMYHEASLLWYHNSYHAPTFREQLRSFYNNHSGSIIESHYSIRVVNLQWIALLFSVLTGTMTCAPYSVTSAWGFQEVERELLCKKWFHAVISSLNKAEYTAKQSILSVQAISTLTISAHILGNSNMHAVHIAAAVRIAQGLGLHRLTDDSPVKDPIEKETGRRVWAQLCSQDWFSTSFYETYLINPIYSSSELPTNCHDNELVSYPDSIPTIVSYSRFLTRIASLMPSLQDELIACNTGYTRYEKVLKWDKRLRDLVTTELPYCLSKSTLSTDWPDYIPWARRALAITSAHKIIMIHRSFLAESFVNPTFEFTRGTCIAASKTIIKEYKAALQEAGPIIWIHQAFSIAAAITLTLDILHRDNMEPEYVEHKKLIQNVADILQDVKGMIASRGTKLLSALLKEVGKHENEISDTSTVNTQSNKRRRLGSTHCVVSEKTQRRIGFNVNAFVARFCNELGETSKGSKSHQFSDQECQEALQAESLLALRVPGFFEDLDANQLNYQSFGLNGATDFENLLYLAQQDIM</sequence>
<dbReference type="CDD" id="cd12148">
    <property type="entry name" value="fungal_TF_MHR"/>
    <property type="match status" value="1"/>
</dbReference>
<dbReference type="Proteomes" id="UP000544331">
    <property type="component" value="Unassembled WGS sequence"/>
</dbReference>
<evidence type="ECO:0000256" key="1">
    <source>
        <dbReference type="ARBA" id="ARBA00004123"/>
    </source>
</evidence>
<dbReference type="AlphaFoldDB" id="A0A8H6CX55"/>
<comment type="caution">
    <text evidence="4">The sequence shown here is derived from an EMBL/GenBank/DDBJ whole genome shotgun (WGS) entry which is preliminary data.</text>
</comment>
<reference evidence="4 5" key="1">
    <citation type="submission" date="2020-05" db="EMBL/GenBank/DDBJ databases">
        <title>Identification and distribution of gene clusters putatively required for synthesis of sphingolipid metabolism inhibitors in phylogenetically diverse species of the filamentous fungus Fusarium.</title>
        <authorList>
            <person name="Kim H.-S."/>
            <person name="Busman M."/>
            <person name="Brown D.W."/>
            <person name="Divon H."/>
            <person name="Uhlig S."/>
            <person name="Proctor R.H."/>
        </authorList>
    </citation>
    <scope>NUCLEOTIDE SEQUENCE [LARGE SCALE GENOMIC DNA]</scope>
    <source>
        <strain evidence="4 5">NRRL 66235</strain>
    </source>
</reference>
<keyword evidence="2" id="KW-0539">Nucleus</keyword>
<dbReference type="GO" id="GO:0003677">
    <property type="term" value="F:DNA binding"/>
    <property type="evidence" value="ECO:0007669"/>
    <property type="project" value="InterPro"/>
</dbReference>
<feature type="domain" description="Xylanolytic transcriptional activator regulatory" evidence="3">
    <location>
        <begin position="184"/>
        <end position="262"/>
    </location>
</feature>
<evidence type="ECO:0000313" key="5">
    <source>
        <dbReference type="Proteomes" id="UP000544331"/>
    </source>
</evidence>
<accession>A0A8H6CX55</accession>
<dbReference type="GO" id="GO:0008270">
    <property type="term" value="F:zinc ion binding"/>
    <property type="evidence" value="ECO:0007669"/>
    <property type="project" value="InterPro"/>
</dbReference>
<protein>
    <submittedName>
        <fullName evidence="4">C6 zinc finger domain-containing protein</fullName>
    </submittedName>
</protein>
<name>A0A8H6CX55_9HYPO</name>
<evidence type="ECO:0000256" key="2">
    <source>
        <dbReference type="ARBA" id="ARBA00023242"/>
    </source>
</evidence>
<dbReference type="GO" id="GO:0005634">
    <property type="term" value="C:nucleus"/>
    <property type="evidence" value="ECO:0007669"/>
    <property type="project" value="UniProtKB-SubCell"/>
</dbReference>
<dbReference type="OrthoDB" id="410267at2759"/>
<evidence type="ECO:0000259" key="3">
    <source>
        <dbReference type="Pfam" id="PF04082"/>
    </source>
</evidence>
<proteinExistence type="predicted"/>
<organism evidence="4 5">
    <name type="scientific">Fusarium mundagurra</name>
    <dbReference type="NCBI Taxonomy" id="1567541"/>
    <lineage>
        <taxon>Eukaryota</taxon>
        <taxon>Fungi</taxon>
        <taxon>Dikarya</taxon>
        <taxon>Ascomycota</taxon>
        <taxon>Pezizomycotina</taxon>
        <taxon>Sordariomycetes</taxon>
        <taxon>Hypocreomycetidae</taxon>
        <taxon>Hypocreales</taxon>
        <taxon>Nectriaceae</taxon>
        <taxon>Fusarium</taxon>
        <taxon>Fusarium fujikuroi species complex</taxon>
    </lineage>
</organism>
<gene>
    <name evidence="4" type="ORF">FMUND_15745</name>
</gene>
<dbReference type="PANTHER" id="PTHR31001:SF90">
    <property type="entry name" value="CENTROMERE DNA-BINDING PROTEIN COMPLEX CBF3 SUBUNIT B"/>
    <property type="match status" value="1"/>
</dbReference>
<dbReference type="InterPro" id="IPR007219">
    <property type="entry name" value="XnlR_reg_dom"/>
</dbReference>
<dbReference type="GO" id="GO:0006351">
    <property type="term" value="P:DNA-templated transcription"/>
    <property type="evidence" value="ECO:0007669"/>
    <property type="project" value="InterPro"/>
</dbReference>
<evidence type="ECO:0000313" key="4">
    <source>
        <dbReference type="EMBL" id="KAF5696251.1"/>
    </source>
</evidence>
<dbReference type="EMBL" id="JAAOAN010001238">
    <property type="protein sequence ID" value="KAF5696251.1"/>
    <property type="molecule type" value="Genomic_DNA"/>
</dbReference>
<dbReference type="PANTHER" id="PTHR31001">
    <property type="entry name" value="UNCHARACTERIZED TRANSCRIPTIONAL REGULATORY PROTEIN"/>
    <property type="match status" value="1"/>
</dbReference>